<proteinExistence type="predicted"/>
<evidence type="ECO:0000256" key="1">
    <source>
        <dbReference type="SAM" id="Phobius"/>
    </source>
</evidence>
<feature type="transmembrane region" description="Helical" evidence="1">
    <location>
        <begin position="242"/>
        <end position="260"/>
    </location>
</feature>
<keyword evidence="1" id="KW-0812">Transmembrane</keyword>
<dbReference type="Pfam" id="PF20237">
    <property type="entry name" value="DUF6594"/>
    <property type="match status" value="1"/>
</dbReference>
<dbReference type="Proteomes" id="UP001583177">
    <property type="component" value="Unassembled WGS sequence"/>
</dbReference>
<feature type="domain" description="DUF6594" evidence="2">
    <location>
        <begin position="14"/>
        <end position="273"/>
    </location>
</feature>
<reference evidence="3 4" key="1">
    <citation type="journal article" date="2024" name="IMA Fungus">
        <title>IMA Genome - F19 : A genome assembly and annotation guide to empower mycologists, including annotated draft genome sequences of Ceratocystis pirilliformis, Diaporthe australafricana, Fusarium ophioides, Paecilomyces lecythidis, and Sporothrix stenoceras.</title>
        <authorList>
            <person name="Aylward J."/>
            <person name="Wilson A.M."/>
            <person name="Visagie C.M."/>
            <person name="Spraker J."/>
            <person name="Barnes I."/>
            <person name="Buitendag C."/>
            <person name="Ceriani C."/>
            <person name="Del Mar Angel L."/>
            <person name="du Plessis D."/>
            <person name="Fuchs T."/>
            <person name="Gasser K."/>
            <person name="Kramer D."/>
            <person name="Li W."/>
            <person name="Munsamy K."/>
            <person name="Piso A."/>
            <person name="Price J.L."/>
            <person name="Sonnekus B."/>
            <person name="Thomas C."/>
            <person name="van der Nest A."/>
            <person name="van Dijk A."/>
            <person name="van Heerden A."/>
            <person name="van Vuuren N."/>
            <person name="Yilmaz N."/>
            <person name="Duong T.A."/>
            <person name="van der Merwe N.A."/>
            <person name="Wingfield M.J."/>
            <person name="Wingfield B.D."/>
        </authorList>
    </citation>
    <scope>NUCLEOTIDE SEQUENCE [LARGE SCALE GENOMIC DNA]</scope>
    <source>
        <strain evidence="3 4">CMW 18300</strain>
    </source>
</reference>
<dbReference type="InterPro" id="IPR046529">
    <property type="entry name" value="DUF6594"/>
</dbReference>
<feature type="transmembrane region" description="Helical" evidence="1">
    <location>
        <begin position="212"/>
        <end position="236"/>
    </location>
</feature>
<evidence type="ECO:0000259" key="2">
    <source>
        <dbReference type="Pfam" id="PF20237"/>
    </source>
</evidence>
<accession>A0ABR3XWR1</accession>
<evidence type="ECO:0000313" key="4">
    <source>
        <dbReference type="Proteomes" id="UP001583177"/>
    </source>
</evidence>
<gene>
    <name evidence="3" type="ORF">Daus18300_001396</name>
</gene>
<keyword evidence="4" id="KW-1185">Reference proteome</keyword>
<dbReference type="EMBL" id="JAWRVE010000008">
    <property type="protein sequence ID" value="KAL1880033.1"/>
    <property type="molecule type" value="Genomic_DNA"/>
</dbReference>
<dbReference type="PANTHER" id="PTHR34502">
    <property type="entry name" value="DUF6594 DOMAIN-CONTAINING PROTEIN-RELATED"/>
    <property type="match status" value="1"/>
</dbReference>
<sequence length="273" mass="30509">MPLIPEVRGRPAGYAQWASWLASDPDGETLVFRKFNKLAAINLLCLQSELLEVERRLSELNEASLKSKDMDLLSATRKYEALLHQCEPPDAREDARERMDLIKDLRLKMKEYQEALLLQSRIAELHSPDSRVLSALRQEFEADGISKLEGEAKRYLSQSEDLVALKNPTHDDSLTRYLKMHWASQSGPPSSPDYGGGRPSWRRFDESKITRTVNIATTFIAALFLIGPILALYFVSIVAVKLVLLGLFTAGFAGSTALITNARRAEIFAGTAT</sequence>
<keyword evidence="1" id="KW-0472">Membrane</keyword>
<protein>
    <recommendedName>
        <fullName evidence="2">DUF6594 domain-containing protein</fullName>
    </recommendedName>
</protein>
<organism evidence="3 4">
    <name type="scientific">Diaporthe australafricana</name>
    <dbReference type="NCBI Taxonomy" id="127596"/>
    <lineage>
        <taxon>Eukaryota</taxon>
        <taxon>Fungi</taxon>
        <taxon>Dikarya</taxon>
        <taxon>Ascomycota</taxon>
        <taxon>Pezizomycotina</taxon>
        <taxon>Sordariomycetes</taxon>
        <taxon>Sordariomycetidae</taxon>
        <taxon>Diaporthales</taxon>
        <taxon>Diaporthaceae</taxon>
        <taxon>Diaporthe</taxon>
    </lineage>
</organism>
<keyword evidence="1" id="KW-1133">Transmembrane helix</keyword>
<evidence type="ECO:0000313" key="3">
    <source>
        <dbReference type="EMBL" id="KAL1880033.1"/>
    </source>
</evidence>
<comment type="caution">
    <text evidence="3">The sequence shown here is derived from an EMBL/GenBank/DDBJ whole genome shotgun (WGS) entry which is preliminary data.</text>
</comment>
<name>A0ABR3XWR1_9PEZI</name>
<dbReference type="PANTHER" id="PTHR34502:SF4">
    <property type="entry name" value="DUF6594 DOMAIN-CONTAINING PROTEIN"/>
    <property type="match status" value="1"/>
</dbReference>